<protein>
    <submittedName>
        <fullName evidence="1">Uncharacterized protein</fullName>
    </submittedName>
</protein>
<dbReference type="EMBL" id="LFZX01000129">
    <property type="protein sequence ID" value="KNC66660.1"/>
    <property type="molecule type" value="Genomic_DNA"/>
</dbReference>
<evidence type="ECO:0000313" key="1">
    <source>
        <dbReference type="EMBL" id="KNC66660.1"/>
    </source>
</evidence>
<gene>
    <name evidence="1" type="ORF">AC626_15610</name>
</gene>
<organism evidence="1 2">
    <name type="scientific">Pseudoalteromonas rubra</name>
    <dbReference type="NCBI Taxonomy" id="43658"/>
    <lineage>
        <taxon>Bacteria</taxon>
        <taxon>Pseudomonadati</taxon>
        <taxon>Pseudomonadota</taxon>
        <taxon>Gammaproteobacteria</taxon>
        <taxon>Alteromonadales</taxon>
        <taxon>Pseudoalteromonadaceae</taxon>
        <taxon>Pseudoalteromonas</taxon>
    </lineage>
</organism>
<reference evidence="2" key="1">
    <citation type="submission" date="2015-07" db="EMBL/GenBank/DDBJ databases">
        <title>Draft genome sequence of a Pseudoalteromonas rubra strain, OCN096, isolated from Kaneohe Bay, Oahu, Hawaii.</title>
        <authorList>
            <person name="Beurmann S."/>
            <person name="Ushijima B."/>
            <person name="Belcaid M."/>
            <person name="Callahan S.M."/>
            <person name="Aeby G.S."/>
        </authorList>
    </citation>
    <scope>NUCLEOTIDE SEQUENCE [LARGE SCALE GENOMIC DNA]</scope>
    <source>
        <strain evidence="2">OCN096</strain>
    </source>
</reference>
<dbReference type="Proteomes" id="UP000036850">
    <property type="component" value="Unassembled WGS sequence"/>
</dbReference>
<name>A0A0L0EQL0_9GAMM</name>
<comment type="caution">
    <text evidence="1">The sequence shown here is derived from an EMBL/GenBank/DDBJ whole genome shotgun (WGS) entry which is preliminary data.</text>
</comment>
<evidence type="ECO:0000313" key="2">
    <source>
        <dbReference type="Proteomes" id="UP000036850"/>
    </source>
</evidence>
<dbReference type="AlphaFoldDB" id="A0A0L0EQL0"/>
<sequence>MFLNGCKIAGMQESMNTSPQRKKPMKLEARNIIIQEFVSEGWCEEALCGNIQNICAHHPDTDFSQIQGL</sequence>
<accession>A0A0L0EQL0</accession>
<proteinExistence type="predicted"/>